<gene>
    <name evidence="1" type="ORF">MTBBW1_2030026</name>
</gene>
<reference evidence="1 2" key="1">
    <citation type="submission" date="2017-03" db="EMBL/GenBank/DDBJ databases">
        <authorList>
            <person name="Afonso C.L."/>
            <person name="Miller P.J."/>
            <person name="Scott M.A."/>
            <person name="Spackman E."/>
            <person name="Goraichik I."/>
            <person name="Dimitrov K.M."/>
            <person name="Suarez D.L."/>
            <person name="Swayne D.E."/>
        </authorList>
    </citation>
    <scope>NUCLEOTIDE SEQUENCE [LARGE SCALE GENOMIC DNA]</scope>
    <source>
        <strain evidence="1">PRJEB14757</strain>
    </source>
</reference>
<organism evidence="1 2">
    <name type="scientific">Desulfamplus magnetovallimortis</name>
    <dbReference type="NCBI Taxonomy" id="1246637"/>
    <lineage>
        <taxon>Bacteria</taxon>
        <taxon>Pseudomonadati</taxon>
        <taxon>Thermodesulfobacteriota</taxon>
        <taxon>Desulfobacteria</taxon>
        <taxon>Desulfobacterales</taxon>
        <taxon>Desulfobacteraceae</taxon>
        <taxon>Desulfamplus</taxon>
    </lineage>
</organism>
<protein>
    <submittedName>
        <fullName evidence="1">Uncharacterized protein</fullName>
    </submittedName>
</protein>
<keyword evidence="2" id="KW-1185">Reference proteome</keyword>
<dbReference type="Proteomes" id="UP000191931">
    <property type="component" value="Unassembled WGS sequence"/>
</dbReference>
<dbReference type="EMBL" id="FWEV01000117">
    <property type="protein sequence ID" value="SLM29936.1"/>
    <property type="molecule type" value="Genomic_DNA"/>
</dbReference>
<dbReference type="STRING" id="1246637.MTBBW1_2030026"/>
<evidence type="ECO:0000313" key="2">
    <source>
        <dbReference type="Proteomes" id="UP000191931"/>
    </source>
</evidence>
<proteinExistence type="predicted"/>
<accession>A0A1W1HBX7</accession>
<name>A0A1W1HBX7_9BACT</name>
<sequence>MLLDEINKLEEEKKVIETKDKEISEILKKEMLLKTELSEKMTSLKKKQDALLVEEKRLQECRRGSLK</sequence>
<evidence type="ECO:0000313" key="1">
    <source>
        <dbReference type="EMBL" id="SLM29936.1"/>
    </source>
</evidence>
<dbReference type="RefSeq" id="WP_080807104.1">
    <property type="nucleotide sequence ID" value="NZ_LT828556.1"/>
</dbReference>
<dbReference type="AlphaFoldDB" id="A0A1W1HBX7"/>